<accession>A0AAE0D3R1</accession>
<proteinExistence type="predicted"/>
<protein>
    <submittedName>
        <fullName evidence="1">Uncharacterized protein</fullName>
    </submittedName>
</protein>
<gene>
    <name evidence="1" type="ORF">CKAH01_05916</name>
</gene>
<dbReference type="AlphaFoldDB" id="A0AAE0D3R1"/>
<reference evidence="1" key="1">
    <citation type="submission" date="2023-02" db="EMBL/GenBank/DDBJ databases">
        <title>Colletotrichum kahawae CIFC_Que2 genome sequencing and assembly.</title>
        <authorList>
            <person name="Baroncelli R."/>
        </authorList>
    </citation>
    <scope>NUCLEOTIDE SEQUENCE</scope>
    <source>
        <strain evidence="1">CIFC_Que2</strain>
    </source>
</reference>
<organism evidence="1 2">
    <name type="scientific">Colletotrichum kahawae</name>
    <name type="common">Coffee berry disease fungus</name>
    <dbReference type="NCBI Taxonomy" id="34407"/>
    <lineage>
        <taxon>Eukaryota</taxon>
        <taxon>Fungi</taxon>
        <taxon>Dikarya</taxon>
        <taxon>Ascomycota</taxon>
        <taxon>Pezizomycotina</taxon>
        <taxon>Sordariomycetes</taxon>
        <taxon>Hypocreomycetidae</taxon>
        <taxon>Glomerellales</taxon>
        <taxon>Glomerellaceae</taxon>
        <taxon>Colletotrichum</taxon>
        <taxon>Colletotrichum gloeosporioides species complex</taxon>
    </lineage>
</organism>
<evidence type="ECO:0000313" key="1">
    <source>
        <dbReference type="EMBL" id="KAK2754902.1"/>
    </source>
</evidence>
<sequence length="48" mass="5303">MARLACVASNDMPRFTCSQGSHVGGLQSGWRKTFPFSDCPTDRHAFVE</sequence>
<keyword evidence="2" id="KW-1185">Reference proteome</keyword>
<dbReference type="Proteomes" id="UP001281614">
    <property type="component" value="Unassembled WGS sequence"/>
</dbReference>
<evidence type="ECO:0000313" key="2">
    <source>
        <dbReference type="Proteomes" id="UP001281614"/>
    </source>
</evidence>
<comment type="caution">
    <text evidence="1">The sequence shown here is derived from an EMBL/GenBank/DDBJ whole genome shotgun (WGS) entry which is preliminary data.</text>
</comment>
<name>A0AAE0D3R1_COLKA</name>
<dbReference type="EMBL" id="VYYT01000223">
    <property type="protein sequence ID" value="KAK2754902.1"/>
    <property type="molecule type" value="Genomic_DNA"/>
</dbReference>